<reference evidence="2 3" key="1">
    <citation type="submission" date="2019-12" db="EMBL/GenBank/DDBJ databases">
        <title>A sheep strain of Anaplasma phagocytophilum contains multiple genomes.</title>
        <authorList>
            <person name="Barbet A.F."/>
            <person name="Crosby F.L."/>
            <person name="Eskeland S."/>
            <person name="Stuen S."/>
            <person name="Granquist E.G."/>
            <person name="Munderloh U.G."/>
        </authorList>
    </citation>
    <scope>NUCLEOTIDE SEQUENCE [LARGE SCALE GENOMIC DNA]</scope>
    <source>
        <strain evidence="2 3">Norway Variant 1</strain>
    </source>
</reference>
<evidence type="ECO:0000313" key="3">
    <source>
        <dbReference type="Proteomes" id="UP000510938"/>
    </source>
</evidence>
<accession>A0A7H9DZ82</accession>
<dbReference type="AlphaFoldDB" id="A0A7H9DZ82"/>
<sequence>MHKDATLPSVALALYNKTPATEKNIPNSIPPIRDTNTTLELNSILYMELSMSENFMFFFAVQYTAGLLAVHKIVINTVN</sequence>
<name>A0A7H9DZ82_ANAPH</name>
<evidence type="ECO:0000313" key="2">
    <source>
        <dbReference type="EMBL" id="QLL66874.1"/>
    </source>
</evidence>
<dbReference type="Proteomes" id="UP000510938">
    <property type="component" value="Chromosome"/>
</dbReference>
<protein>
    <submittedName>
        <fullName evidence="2">Uncharacterized protein</fullName>
    </submittedName>
</protein>
<keyword evidence="1" id="KW-0812">Transmembrane</keyword>
<dbReference type="EMBL" id="CP046639">
    <property type="protein sequence ID" value="QLL66874.1"/>
    <property type="molecule type" value="Genomic_DNA"/>
</dbReference>
<gene>
    <name evidence="2" type="ORF">O998_03705</name>
</gene>
<evidence type="ECO:0000256" key="1">
    <source>
        <dbReference type="SAM" id="Phobius"/>
    </source>
</evidence>
<feature type="transmembrane region" description="Helical" evidence="1">
    <location>
        <begin position="55"/>
        <end position="75"/>
    </location>
</feature>
<dbReference type="RefSeq" id="WP_180843441.1">
    <property type="nucleotide sequence ID" value="NZ_CP046639.1"/>
</dbReference>
<keyword evidence="1" id="KW-0472">Membrane</keyword>
<proteinExistence type="predicted"/>
<keyword evidence="1" id="KW-1133">Transmembrane helix</keyword>
<organism evidence="2 3">
    <name type="scientific">Anaplasma phagocytophilum str. Norway variant1</name>
    <dbReference type="NCBI Taxonomy" id="1392506"/>
    <lineage>
        <taxon>Bacteria</taxon>
        <taxon>Pseudomonadati</taxon>
        <taxon>Pseudomonadota</taxon>
        <taxon>Alphaproteobacteria</taxon>
        <taxon>Rickettsiales</taxon>
        <taxon>Anaplasmataceae</taxon>
        <taxon>Anaplasma</taxon>
        <taxon>phagocytophilum group</taxon>
    </lineage>
</organism>